<feature type="signal peptide" evidence="1">
    <location>
        <begin position="1"/>
        <end position="19"/>
    </location>
</feature>
<dbReference type="EMBL" id="JADIMC010000010">
    <property type="protein sequence ID" value="MBO8475474.1"/>
    <property type="molecule type" value="Genomic_DNA"/>
</dbReference>
<reference evidence="3" key="1">
    <citation type="submission" date="2020-10" db="EMBL/GenBank/DDBJ databases">
        <authorList>
            <person name="Gilroy R."/>
        </authorList>
    </citation>
    <scope>NUCLEOTIDE SEQUENCE</scope>
    <source>
        <strain evidence="3">6919</strain>
    </source>
</reference>
<proteinExistence type="predicted"/>
<comment type="caution">
    <text evidence="3">The sequence shown here is derived from an EMBL/GenBank/DDBJ whole genome shotgun (WGS) entry which is preliminary data.</text>
</comment>
<organism evidence="3 4">
    <name type="scientific">Candidatus Limisoma faecipullorum</name>
    <dbReference type="NCBI Taxonomy" id="2840854"/>
    <lineage>
        <taxon>Bacteria</taxon>
        <taxon>Pseudomonadati</taxon>
        <taxon>Bacteroidota</taxon>
        <taxon>Bacteroidia</taxon>
        <taxon>Bacteroidales</taxon>
        <taxon>Candidatus Limisoma</taxon>
    </lineage>
</organism>
<accession>A0A9D9NIX6</accession>
<evidence type="ECO:0000313" key="3">
    <source>
        <dbReference type="EMBL" id="MBO8475474.1"/>
    </source>
</evidence>
<dbReference type="AlphaFoldDB" id="A0A9D9NIX6"/>
<dbReference type="InterPro" id="IPR025665">
    <property type="entry name" value="Beta-barrel_OMP_2"/>
</dbReference>
<reference evidence="3" key="2">
    <citation type="journal article" date="2021" name="PeerJ">
        <title>Extensive microbial diversity within the chicken gut microbiome revealed by metagenomics and culture.</title>
        <authorList>
            <person name="Gilroy R."/>
            <person name="Ravi A."/>
            <person name="Getino M."/>
            <person name="Pursley I."/>
            <person name="Horton D.L."/>
            <person name="Alikhan N.F."/>
            <person name="Baker D."/>
            <person name="Gharbi K."/>
            <person name="Hall N."/>
            <person name="Watson M."/>
            <person name="Adriaenssens E.M."/>
            <person name="Foster-Nyarko E."/>
            <person name="Jarju S."/>
            <person name="Secka A."/>
            <person name="Antonio M."/>
            <person name="Oren A."/>
            <person name="Chaudhuri R.R."/>
            <person name="La Ragione R."/>
            <person name="Hildebrand F."/>
            <person name="Pallen M.J."/>
        </authorList>
    </citation>
    <scope>NUCLEOTIDE SEQUENCE</scope>
    <source>
        <strain evidence="3">6919</strain>
    </source>
</reference>
<dbReference type="Pfam" id="PF13568">
    <property type="entry name" value="OMP_b-brl_2"/>
    <property type="match status" value="1"/>
</dbReference>
<evidence type="ECO:0000256" key="1">
    <source>
        <dbReference type="SAM" id="SignalP"/>
    </source>
</evidence>
<sequence length="224" mass="24954">MKKLFLLLATILSLQCAMAQNVAFFVKGGIGMSDWIGKESDELDPKFSYRIGAGLDIPIKGIWGFRTGLNMSSIGTKAHAATDEMTSAWDFEMSMKTTQIYLELPLMATASFDVTDNMRCTVGAGPYFAIGVGGKSKADVTWGDGTFESDKANTFGETDEDTESMLKRFDAGLGLDVNFEVKHLIFGLDTRFGLYKFYQDDFFDEIEKYKVYNFSTCVVVGYRF</sequence>
<gene>
    <name evidence="3" type="ORF">IAB88_00595</name>
</gene>
<name>A0A9D9NIX6_9BACT</name>
<feature type="chain" id="PRO_5039331281" evidence="1">
    <location>
        <begin position="20"/>
        <end position="224"/>
    </location>
</feature>
<protein>
    <submittedName>
        <fullName evidence="3">PorT family protein</fullName>
    </submittedName>
</protein>
<feature type="domain" description="Outer membrane protein beta-barrel" evidence="2">
    <location>
        <begin position="18"/>
        <end position="197"/>
    </location>
</feature>
<evidence type="ECO:0000259" key="2">
    <source>
        <dbReference type="Pfam" id="PF13568"/>
    </source>
</evidence>
<keyword evidence="1" id="KW-0732">Signal</keyword>
<dbReference type="Proteomes" id="UP000823598">
    <property type="component" value="Unassembled WGS sequence"/>
</dbReference>
<evidence type="ECO:0000313" key="4">
    <source>
        <dbReference type="Proteomes" id="UP000823598"/>
    </source>
</evidence>